<accession>A0A0K8RIE0</accession>
<protein>
    <submittedName>
        <fullName evidence="1">Putative rte ele1 orf1-h 1e-60-j 4</fullName>
    </submittedName>
</protein>
<name>A0A0K8RIE0_IXORI</name>
<organism evidence="1">
    <name type="scientific">Ixodes ricinus</name>
    <name type="common">Common tick</name>
    <name type="synonym">Acarus ricinus</name>
    <dbReference type="NCBI Taxonomy" id="34613"/>
    <lineage>
        <taxon>Eukaryota</taxon>
        <taxon>Metazoa</taxon>
        <taxon>Ecdysozoa</taxon>
        <taxon>Arthropoda</taxon>
        <taxon>Chelicerata</taxon>
        <taxon>Arachnida</taxon>
        <taxon>Acari</taxon>
        <taxon>Parasitiformes</taxon>
        <taxon>Ixodida</taxon>
        <taxon>Ixodoidea</taxon>
        <taxon>Ixodidae</taxon>
        <taxon>Ixodinae</taxon>
        <taxon>Ixodes</taxon>
    </lineage>
</organism>
<proteinExistence type="evidence at transcript level"/>
<evidence type="ECO:0000313" key="1">
    <source>
        <dbReference type="EMBL" id="JAA70900.1"/>
    </source>
</evidence>
<sequence>MSLSRKRSTLSYMYCMGNETISRTTIVKDLGVFVDDHLSFNSHRNSIVSQGLRMLGIMARLTRPFSTHHCLLRLFSTHLRSRLEFASVIWNSISSTASENIEHKQKRFVWIVYDRYFGLK</sequence>
<dbReference type="AlphaFoldDB" id="A0A0K8RIE0"/>
<reference evidence="1" key="1">
    <citation type="submission" date="2012-12" db="EMBL/GenBank/DDBJ databases">
        <title>Identification and characterization of a phenylalanine ammonia-lyase gene family in Isatis indigotica Fort.</title>
        <authorList>
            <person name="Liu Q."/>
            <person name="Chen J."/>
            <person name="Zhou X."/>
            <person name="Di P."/>
            <person name="Xiao Y."/>
            <person name="Xuan H."/>
            <person name="Zhang L."/>
            <person name="Chen W."/>
        </authorList>
    </citation>
    <scope>NUCLEOTIDE SEQUENCE</scope>
    <source>
        <tissue evidence="1">Salivary gland</tissue>
    </source>
</reference>
<dbReference type="EMBL" id="GADI01002908">
    <property type="protein sequence ID" value="JAA70900.1"/>
    <property type="molecule type" value="mRNA"/>
</dbReference>